<feature type="coiled-coil region" evidence="8">
    <location>
        <begin position="63"/>
        <end position="152"/>
    </location>
</feature>
<feature type="domain" description="CLIP1 zinc knuckle" evidence="9">
    <location>
        <begin position="178"/>
        <end position="195"/>
    </location>
</feature>
<dbReference type="GO" id="GO:0016192">
    <property type="term" value="P:vesicle-mediated transport"/>
    <property type="evidence" value="ECO:0007669"/>
    <property type="project" value="InterPro"/>
</dbReference>
<dbReference type="InterPro" id="IPR036045">
    <property type="entry name" value="Sec1-like_sf"/>
</dbReference>
<comment type="caution">
    <text evidence="10">The sequence shown here is derived from an EMBL/GenBank/DDBJ whole genome shotgun (WGS) entry which is preliminary data.</text>
</comment>
<protein>
    <submittedName>
        <fullName evidence="10">CAP-Gly domain-containing linker protein 1</fullName>
    </submittedName>
</protein>
<evidence type="ECO:0000256" key="4">
    <source>
        <dbReference type="ARBA" id="ARBA00022701"/>
    </source>
</evidence>
<evidence type="ECO:0000256" key="2">
    <source>
        <dbReference type="ARBA" id="ARBA00009884"/>
    </source>
</evidence>
<dbReference type="GO" id="GO:0015031">
    <property type="term" value="P:protein transport"/>
    <property type="evidence" value="ECO:0007669"/>
    <property type="project" value="UniProtKB-KW"/>
</dbReference>
<keyword evidence="7" id="KW-0206">Cytoskeleton</keyword>
<keyword evidence="5" id="KW-0653">Protein transport</keyword>
<keyword evidence="6 8" id="KW-0175">Coiled coil</keyword>
<dbReference type="InterPro" id="IPR027482">
    <property type="entry name" value="Sec1-like_dom2"/>
</dbReference>
<dbReference type="PANTHER" id="PTHR11679">
    <property type="entry name" value="VESICLE PROTEIN SORTING-ASSOCIATED"/>
    <property type="match status" value="1"/>
</dbReference>
<keyword evidence="3" id="KW-0963">Cytoplasm</keyword>
<keyword evidence="4" id="KW-0493">Microtubule</keyword>
<comment type="subcellular location">
    <subcellularLocation>
        <location evidence="1">Cytoplasm</location>
        <location evidence="1">Cytoskeleton</location>
    </subcellularLocation>
</comment>
<dbReference type="InterPro" id="IPR001619">
    <property type="entry name" value="Sec1-like"/>
</dbReference>
<accession>A0A444UVZ6</accession>
<comment type="similarity">
    <text evidence="2">Belongs to the STXBP/unc-18/SEC1 family.</text>
</comment>
<evidence type="ECO:0000256" key="3">
    <source>
        <dbReference type="ARBA" id="ARBA00022490"/>
    </source>
</evidence>
<dbReference type="Pfam" id="PF00995">
    <property type="entry name" value="Sec1"/>
    <property type="match status" value="1"/>
</dbReference>
<dbReference type="GO" id="GO:0005874">
    <property type="term" value="C:microtubule"/>
    <property type="evidence" value="ECO:0007669"/>
    <property type="project" value="UniProtKB-KW"/>
</dbReference>
<proteinExistence type="inferred from homology"/>
<dbReference type="AlphaFoldDB" id="A0A444UVZ6"/>
<evidence type="ECO:0000259" key="9">
    <source>
        <dbReference type="Pfam" id="PF16641"/>
    </source>
</evidence>
<name>A0A444UVZ6_ACIRT</name>
<dbReference type="InterPro" id="IPR032108">
    <property type="entry name" value="CLIP1_ZNF"/>
</dbReference>
<dbReference type="SUPFAM" id="SSF56815">
    <property type="entry name" value="Sec1/munc18-like (SM) proteins"/>
    <property type="match status" value="1"/>
</dbReference>
<evidence type="ECO:0000313" key="10">
    <source>
        <dbReference type="EMBL" id="RXM92338.1"/>
    </source>
</evidence>
<keyword evidence="11" id="KW-1185">Reference proteome</keyword>
<evidence type="ECO:0000313" key="11">
    <source>
        <dbReference type="Proteomes" id="UP000289886"/>
    </source>
</evidence>
<feature type="domain" description="CLIP1 zinc knuckle" evidence="9">
    <location>
        <begin position="218"/>
        <end position="234"/>
    </location>
</feature>
<evidence type="ECO:0000256" key="5">
    <source>
        <dbReference type="ARBA" id="ARBA00022927"/>
    </source>
</evidence>
<evidence type="ECO:0000256" key="6">
    <source>
        <dbReference type="ARBA" id="ARBA00023054"/>
    </source>
</evidence>
<evidence type="ECO:0000256" key="1">
    <source>
        <dbReference type="ARBA" id="ARBA00004245"/>
    </source>
</evidence>
<evidence type="ECO:0000256" key="7">
    <source>
        <dbReference type="ARBA" id="ARBA00023212"/>
    </source>
</evidence>
<evidence type="ECO:0000256" key="8">
    <source>
        <dbReference type="SAM" id="Coils"/>
    </source>
</evidence>
<dbReference type="EMBL" id="SCEB01006468">
    <property type="protein sequence ID" value="RXM92338.1"/>
    <property type="molecule type" value="Genomic_DNA"/>
</dbReference>
<dbReference type="Pfam" id="PF16641">
    <property type="entry name" value="CLIP1_ZNF"/>
    <property type="match status" value="2"/>
</dbReference>
<reference evidence="10 11" key="1">
    <citation type="submission" date="2019-01" db="EMBL/GenBank/DDBJ databases">
        <title>Draft Genome and Complete Hox-Cluster Characterization of the Sterlet Sturgeon (Acipenser ruthenus).</title>
        <authorList>
            <person name="Wei Q."/>
        </authorList>
    </citation>
    <scope>NUCLEOTIDE SEQUENCE [LARGE SCALE GENOMIC DNA]</scope>
    <source>
        <strain evidence="10">WHYD16114868_AA</strain>
        <tissue evidence="10">Blood</tissue>
    </source>
</reference>
<dbReference type="Gene3D" id="3.40.50.1910">
    <property type="match status" value="1"/>
</dbReference>
<dbReference type="Proteomes" id="UP000289886">
    <property type="component" value="Unassembled WGS sequence"/>
</dbReference>
<organism evidence="10 11">
    <name type="scientific">Acipenser ruthenus</name>
    <name type="common">Sterlet sturgeon</name>
    <dbReference type="NCBI Taxonomy" id="7906"/>
    <lineage>
        <taxon>Eukaryota</taxon>
        <taxon>Metazoa</taxon>
        <taxon>Chordata</taxon>
        <taxon>Craniata</taxon>
        <taxon>Vertebrata</taxon>
        <taxon>Euteleostomi</taxon>
        <taxon>Actinopterygii</taxon>
        <taxon>Chondrostei</taxon>
        <taxon>Acipenseriformes</taxon>
        <taxon>Acipenseridae</taxon>
        <taxon>Acipenser</taxon>
    </lineage>
</organism>
<keyword evidence="5" id="KW-0813">Transport</keyword>
<gene>
    <name evidence="10" type="ORF">EOD39_20241</name>
</gene>
<sequence length="240" mass="27303">MMLRMKREFAGSQNQILPVFDSLLLLDRNVDLLTPLATQLTYEGLIDEVYSITNVLRGENAKTKTLQSAVQSLETDKAKLQEKVQNLEKKLTENKRDNNTGSPGDADLEQLREDKESAESQLDFLNSVIIDLQRKNEELKSKLEKMAEASLNGNNASELDNYDSFNETQEKKKKPAPRLFCDICDCFDLHDTEDCPTQAQMSETPPHTAYHGSRKDERPYCDICEVFGHLTNSCNDDETF</sequence>